<dbReference type="EMBL" id="BOMG01000036">
    <property type="protein sequence ID" value="GID54064.1"/>
    <property type="molecule type" value="Genomic_DNA"/>
</dbReference>
<feature type="region of interest" description="Disordered" evidence="1">
    <location>
        <begin position="186"/>
        <end position="216"/>
    </location>
</feature>
<proteinExistence type="predicted"/>
<dbReference type="Proteomes" id="UP000612282">
    <property type="component" value="Unassembled WGS sequence"/>
</dbReference>
<organism evidence="2 3">
    <name type="scientific">Actinoplanes couchii</name>
    <dbReference type="NCBI Taxonomy" id="403638"/>
    <lineage>
        <taxon>Bacteria</taxon>
        <taxon>Bacillati</taxon>
        <taxon>Actinomycetota</taxon>
        <taxon>Actinomycetes</taxon>
        <taxon>Micromonosporales</taxon>
        <taxon>Micromonosporaceae</taxon>
        <taxon>Actinoplanes</taxon>
    </lineage>
</organism>
<feature type="compositionally biased region" description="Basic and acidic residues" evidence="1">
    <location>
        <begin position="202"/>
        <end position="216"/>
    </location>
</feature>
<evidence type="ECO:0000313" key="2">
    <source>
        <dbReference type="EMBL" id="GID54064.1"/>
    </source>
</evidence>
<evidence type="ECO:0000256" key="1">
    <source>
        <dbReference type="SAM" id="MobiDB-lite"/>
    </source>
</evidence>
<name>A0ABQ3X6F1_9ACTN</name>
<accession>A0ABQ3X6F1</accession>
<comment type="caution">
    <text evidence="2">The sequence shown here is derived from an EMBL/GenBank/DDBJ whole genome shotgun (WGS) entry which is preliminary data.</text>
</comment>
<sequence length="216" mass="23307">MRSRLSTVTAFARRHLPAITVIGRRRPPATTGAGSRLPVVAGLGRSRLLAVAGIVAVLAGLVAGTRPEVRPVERATYSFEVNGTSMSDLIPGSVRRTTVTISNPYPFAITVRRIEARVAGSSRWRCRPTGTNLRIGPYLGRLPLWVPARGRATAGEFEVRMPDTVADACQRTTFRLAFTARAVETKPHKTTTASAVRVKPRTAHDADTTRGAGVER</sequence>
<evidence type="ECO:0000313" key="3">
    <source>
        <dbReference type="Proteomes" id="UP000612282"/>
    </source>
</evidence>
<protein>
    <submittedName>
        <fullName evidence="2">Uncharacterized protein</fullName>
    </submittedName>
</protein>
<keyword evidence="3" id="KW-1185">Reference proteome</keyword>
<reference evidence="2 3" key="1">
    <citation type="submission" date="2021-01" db="EMBL/GenBank/DDBJ databases">
        <title>Whole genome shotgun sequence of Actinoplanes couchii NBRC 106145.</title>
        <authorList>
            <person name="Komaki H."/>
            <person name="Tamura T."/>
        </authorList>
    </citation>
    <scope>NUCLEOTIDE SEQUENCE [LARGE SCALE GENOMIC DNA]</scope>
    <source>
        <strain evidence="2 3">NBRC 106145</strain>
    </source>
</reference>
<gene>
    <name evidence="2" type="ORF">Aco03nite_024680</name>
</gene>